<protein>
    <submittedName>
        <fullName evidence="1">Hemin uptake protein hemP</fullName>
    </submittedName>
</protein>
<evidence type="ECO:0000313" key="1">
    <source>
        <dbReference type="EMBL" id="TWT37593.1"/>
    </source>
</evidence>
<dbReference type="Pfam" id="PF10636">
    <property type="entry name" value="hemP"/>
    <property type="match status" value="1"/>
</dbReference>
<dbReference type="OrthoDB" id="292312at2"/>
<accession>A0A5C5VHW4</accession>
<dbReference type="Proteomes" id="UP000316714">
    <property type="component" value="Unassembled WGS sequence"/>
</dbReference>
<dbReference type="InterPro" id="IPR019600">
    <property type="entry name" value="Hemin_uptake_protein_HemP"/>
</dbReference>
<gene>
    <name evidence="1" type="ORF">KOR34_25470</name>
</gene>
<dbReference type="Gene3D" id="2.10.70.10">
    <property type="entry name" value="Complement Module, domain 1"/>
    <property type="match status" value="1"/>
</dbReference>
<keyword evidence="2" id="KW-1185">Reference proteome</keyword>
<dbReference type="EMBL" id="SIHJ01000001">
    <property type="protein sequence ID" value="TWT37593.1"/>
    <property type="molecule type" value="Genomic_DNA"/>
</dbReference>
<evidence type="ECO:0000313" key="2">
    <source>
        <dbReference type="Proteomes" id="UP000316714"/>
    </source>
</evidence>
<reference evidence="1 2" key="1">
    <citation type="submission" date="2019-02" db="EMBL/GenBank/DDBJ databases">
        <title>Deep-cultivation of Planctomycetes and their phenomic and genomic characterization uncovers novel biology.</title>
        <authorList>
            <person name="Wiegand S."/>
            <person name="Jogler M."/>
            <person name="Boedeker C."/>
            <person name="Pinto D."/>
            <person name="Vollmers J."/>
            <person name="Rivas-Marin E."/>
            <person name="Kohn T."/>
            <person name="Peeters S.H."/>
            <person name="Heuer A."/>
            <person name="Rast P."/>
            <person name="Oberbeckmann S."/>
            <person name="Bunk B."/>
            <person name="Jeske O."/>
            <person name="Meyerdierks A."/>
            <person name="Storesund J.E."/>
            <person name="Kallscheuer N."/>
            <person name="Luecker S."/>
            <person name="Lage O.M."/>
            <person name="Pohl T."/>
            <person name="Merkel B.J."/>
            <person name="Hornburger P."/>
            <person name="Mueller R.-W."/>
            <person name="Bruemmer F."/>
            <person name="Labrenz M."/>
            <person name="Spormann A.M."/>
            <person name="Op Den Camp H."/>
            <person name="Overmann J."/>
            <person name="Amann R."/>
            <person name="Jetten M.S.M."/>
            <person name="Mascher T."/>
            <person name="Medema M.H."/>
            <person name="Devos D.P."/>
            <person name="Kaster A.-K."/>
            <person name="Ovreas L."/>
            <person name="Rohde M."/>
            <person name="Galperin M.Y."/>
            <person name="Jogler C."/>
        </authorList>
    </citation>
    <scope>NUCLEOTIDE SEQUENCE [LARGE SCALE GENOMIC DNA]</scope>
    <source>
        <strain evidence="1 2">KOR34</strain>
    </source>
</reference>
<proteinExistence type="predicted"/>
<organism evidence="1 2">
    <name type="scientific">Posidoniimonas corsicana</name>
    <dbReference type="NCBI Taxonomy" id="1938618"/>
    <lineage>
        <taxon>Bacteria</taxon>
        <taxon>Pseudomonadati</taxon>
        <taxon>Planctomycetota</taxon>
        <taxon>Planctomycetia</taxon>
        <taxon>Pirellulales</taxon>
        <taxon>Lacipirellulaceae</taxon>
        <taxon>Posidoniimonas</taxon>
    </lineage>
</organism>
<sequence length="30" mass="3650">MRGQKQLIIRHDGESYRLIVTRNNRLILQK</sequence>
<comment type="caution">
    <text evidence="1">The sequence shown here is derived from an EMBL/GenBank/DDBJ whole genome shotgun (WGS) entry which is preliminary data.</text>
</comment>
<dbReference type="AlphaFoldDB" id="A0A5C5VHW4"/>
<name>A0A5C5VHW4_9BACT</name>